<evidence type="ECO:0000313" key="5">
    <source>
        <dbReference type="EMBL" id="GAA2103292.1"/>
    </source>
</evidence>
<organism evidence="5 6">
    <name type="scientific">Brevibacterium salitolerans</name>
    <dbReference type="NCBI Taxonomy" id="1403566"/>
    <lineage>
        <taxon>Bacteria</taxon>
        <taxon>Bacillati</taxon>
        <taxon>Actinomycetota</taxon>
        <taxon>Actinomycetes</taxon>
        <taxon>Micrococcales</taxon>
        <taxon>Brevibacteriaceae</taxon>
        <taxon>Brevibacterium</taxon>
    </lineage>
</organism>
<dbReference type="PANTHER" id="PTHR33867:SF1">
    <property type="entry name" value="RIBOSOME MATURATION FACTOR RIMP"/>
    <property type="match status" value="1"/>
</dbReference>
<comment type="similarity">
    <text evidence="3">Belongs to the RimP family.</text>
</comment>
<proteinExistence type="inferred from homology"/>
<dbReference type="Pfam" id="PF02576">
    <property type="entry name" value="RimP_N"/>
    <property type="match status" value="1"/>
</dbReference>
<dbReference type="InterPro" id="IPR035956">
    <property type="entry name" value="RimP_N_sf"/>
</dbReference>
<name>A0ABN2X296_9MICO</name>
<dbReference type="EMBL" id="BAAAPZ010000017">
    <property type="protein sequence ID" value="GAA2103292.1"/>
    <property type="molecule type" value="Genomic_DNA"/>
</dbReference>
<protein>
    <recommendedName>
        <fullName evidence="3">Ribosome maturation factor RimP</fullName>
    </recommendedName>
</protein>
<dbReference type="PANTHER" id="PTHR33867">
    <property type="entry name" value="RIBOSOME MATURATION FACTOR RIMP"/>
    <property type="match status" value="1"/>
</dbReference>
<evidence type="ECO:0000256" key="1">
    <source>
        <dbReference type="ARBA" id="ARBA00022490"/>
    </source>
</evidence>
<evidence type="ECO:0000259" key="4">
    <source>
        <dbReference type="Pfam" id="PF02576"/>
    </source>
</evidence>
<dbReference type="InterPro" id="IPR028989">
    <property type="entry name" value="RimP_N"/>
</dbReference>
<dbReference type="HAMAP" id="MF_01077">
    <property type="entry name" value="RimP"/>
    <property type="match status" value="1"/>
</dbReference>
<evidence type="ECO:0000256" key="2">
    <source>
        <dbReference type="ARBA" id="ARBA00022517"/>
    </source>
</evidence>
<sequence>MAHEADVIREKITRPLEGIGLLVEDVRAHAAGRHRKVTVTVDLDAESSEPVGFDLVEQATRLVSELLDEVVIWKDSPYDLEVTSPGAERELREVRHYRRSLGRRVQVAHGAGTAEGTLESVDAEAGEIAVAETAGTVRIALADVTHAKVVVALR</sequence>
<comment type="subcellular location">
    <subcellularLocation>
        <location evidence="3">Cytoplasm</location>
    </subcellularLocation>
</comment>
<dbReference type="RefSeq" id="WP_344337791.1">
    <property type="nucleotide sequence ID" value="NZ_BAAAPZ010000017.1"/>
</dbReference>
<keyword evidence="2 3" id="KW-0690">Ribosome biogenesis</keyword>
<comment type="function">
    <text evidence="3">Required for maturation of 30S ribosomal subunits.</text>
</comment>
<evidence type="ECO:0000256" key="3">
    <source>
        <dbReference type="HAMAP-Rule" id="MF_01077"/>
    </source>
</evidence>
<dbReference type="Proteomes" id="UP001500984">
    <property type="component" value="Unassembled WGS sequence"/>
</dbReference>
<accession>A0ABN2X296</accession>
<reference evidence="5 6" key="1">
    <citation type="journal article" date="2019" name="Int. J. Syst. Evol. Microbiol.">
        <title>The Global Catalogue of Microorganisms (GCM) 10K type strain sequencing project: providing services to taxonomists for standard genome sequencing and annotation.</title>
        <authorList>
            <consortium name="The Broad Institute Genomics Platform"/>
            <consortium name="The Broad Institute Genome Sequencing Center for Infectious Disease"/>
            <person name="Wu L."/>
            <person name="Ma J."/>
        </authorList>
    </citation>
    <scope>NUCLEOTIDE SEQUENCE [LARGE SCALE GENOMIC DNA]</scope>
    <source>
        <strain evidence="5 6">JCM 15900</strain>
    </source>
</reference>
<dbReference type="Gene3D" id="3.30.300.70">
    <property type="entry name" value="RimP-like superfamily, N-terminal"/>
    <property type="match status" value="1"/>
</dbReference>
<comment type="caution">
    <text evidence="5">The sequence shown here is derived from an EMBL/GenBank/DDBJ whole genome shotgun (WGS) entry which is preliminary data.</text>
</comment>
<evidence type="ECO:0000313" key="6">
    <source>
        <dbReference type="Proteomes" id="UP001500984"/>
    </source>
</evidence>
<dbReference type="SUPFAM" id="SSF75420">
    <property type="entry name" value="YhbC-like, N-terminal domain"/>
    <property type="match status" value="1"/>
</dbReference>
<keyword evidence="1 3" id="KW-0963">Cytoplasm</keyword>
<gene>
    <name evidence="3" type="primary">rimP</name>
    <name evidence="5" type="ORF">GCM10009823_27100</name>
</gene>
<dbReference type="InterPro" id="IPR003728">
    <property type="entry name" value="Ribosome_maturation_RimP"/>
</dbReference>
<feature type="domain" description="Ribosome maturation factor RimP N-terminal" evidence="4">
    <location>
        <begin position="13"/>
        <end position="88"/>
    </location>
</feature>
<keyword evidence="6" id="KW-1185">Reference proteome</keyword>